<dbReference type="EMBL" id="KL142375">
    <property type="protein sequence ID" value="KDR78078.1"/>
    <property type="molecule type" value="Genomic_DNA"/>
</dbReference>
<dbReference type="PANTHER" id="PTHR22893">
    <property type="entry name" value="NADH OXIDOREDUCTASE-RELATED"/>
    <property type="match status" value="1"/>
</dbReference>
<dbReference type="Gene3D" id="3.20.20.70">
    <property type="entry name" value="Aldolase class I"/>
    <property type="match status" value="1"/>
</dbReference>
<feature type="domain" description="NADH:flavin oxidoreductase/NADH oxidase N-terminal" evidence="1">
    <location>
        <begin position="6"/>
        <end position="328"/>
    </location>
</feature>
<dbReference type="SUPFAM" id="SSF51395">
    <property type="entry name" value="FMN-linked oxidoreductases"/>
    <property type="match status" value="1"/>
</dbReference>
<dbReference type="GO" id="GO:0003959">
    <property type="term" value="F:NADPH dehydrogenase activity"/>
    <property type="evidence" value="ECO:0007669"/>
    <property type="project" value="TreeGrafter"/>
</dbReference>
<dbReference type="Proteomes" id="UP000027222">
    <property type="component" value="Unassembled WGS sequence"/>
</dbReference>
<reference evidence="3" key="1">
    <citation type="journal article" date="2014" name="Proc. Natl. Acad. Sci. U.S.A.">
        <title>Extensive sampling of basidiomycete genomes demonstrates inadequacy of the white-rot/brown-rot paradigm for wood decay fungi.</title>
        <authorList>
            <person name="Riley R."/>
            <person name="Salamov A.A."/>
            <person name="Brown D.W."/>
            <person name="Nagy L.G."/>
            <person name="Floudas D."/>
            <person name="Held B.W."/>
            <person name="Levasseur A."/>
            <person name="Lombard V."/>
            <person name="Morin E."/>
            <person name="Otillar R."/>
            <person name="Lindquist E.A."/>
            <person name="Sun H."/>
            <person name="LaButti K.M."/>
            <person name="Schmutz J."/>
            <person name="Jabbour D."/>
            <person name="Luo H."/>
            <person name="Baker S.E."/>
            <person name="Pisabarro A.G."/>
            <person name="Walton J.D."/>
            <person name="Blanchette R.A."/>
            <person name="Henrissat B."/>
            <person name="Martin F."/>
            <person name="Cullen D."/>
            <person name="Hibbett D.S."/>
            <person name="Grigoriev I.V."/>
        </authorList>
    </citation>
    <scope>NUCLEOTIDE SEQUENCE [LARGE SCALE GENOMIC DNA]</scope>
    <source>
        <strain evidence="3">CBS 339.88</strain>
    </source>
</reference>
<name>A0A067TGH6_GALM3</name>
<evidence type="ECO:0000313" key="3">
    <source>
        <dbReference type="Proteomes" id="UP000027222"/>
    </source>
</evidence>
<evidence type="ECO:0000313" key="2">
    <source>
        <dbReference type="EMBL" id="KDR78078.1"/>
    </source>
</evidence>
<dbReference type="InterPro" id="IPR001155">
    <property type="entry name" value="OxRdtase_FMN_N"/>
</dbReference>
<evidence type="ECO:0000259" key="1">
    <source>
        <dbReference type="Pfam" id="PF00724"/>
    </source>
</evidence>
<protein>
    <recommendedName>
        <fullName evidence="1">NADH:flavin oxidoreductase/NADH oxidase N-terminal domain-containing protein</fullName>
    </recommendedName>
</protein>
<sequence>MSGSRLFEPITVGAKTLQHRVVLAPLTRFRSSRKEHVPTLPLMETYYGQRSSRPGSLLISEATFISAEGGGGDNVPGIWSKDQIAAWKKITDKVHANGSFIYLQIWALGRAGKPETLQEDGFEHVAPSAIPINEKSGTPRELTLSEIKQYVEWFAQAAKNAVEGAGFDGVEIHNANGYLSDQFLQDVSNQRTDEYGGSIEARSRFPLEVVDAIAKAVGEERIGIRLSPWGTFQGMKMADPIPQFSHFVNSIVAAHPNLSYIHVVEPDLPNESNDFLREIWAPRPFISCGGYTAETAVARADKDGDLIAFGKWYISNPDLPTRIEKNIPFNQYDPKTFYTRAHLPGTEIGYIDYPFAGEEASKRVAQVHL</sequence>
<gene>
    <name evidence="2" type="ORF">GALMADRAFT_138223</name>
</gene>
<dbReference type="PANTHER" id="PTHR22893:SF91">
    <property type="entry name" value="NADPH DEHYDROGENASE 2-RELATED"/>
    <property type="match status" value="1"/>
</dbReference>
<keyword evidence="3" id="KW-1185">Reference proteome</keyword>
<dbReference type="OrthoDB" id="276546at2759"/>
<dbReference type="InterPro" id="IPR013785">
    <property type="entry name" value="Aldolase_TIM"/>
</dbReference>
<dbReference type="CDD" id="cd02933">
    <property type="entry name" value="OYE_like_FMN"/>
    <property type="match status" value="1"/>
</dbReference>
<dbReference type="FunFam" id="3.20.20.70:FF:000138">
    <property type="entry name" value="NADPH dehydrogenase 1"/>
    <property type="match status" value="1"/>
</dbReference>
<dbReference type="HOGENOM" id="CLU_012153_0_0_1"/>
<accession>A0A067TGH6</accession>
<dbReference type="Pfam" id="PF00724">
    <property type="entry name" value="Oxidored_FMN"/>
    <property type="match status" value="1"/>
</dbReference>
<dbReference type="AlphaFoldDB" id="A0A067TGH6"/>
<dbReference type="STRING" id="685588.A0A067TGH6"/>
<dbReference type="GO" id="GO:0010181">
    <property type="term" value="F:FMN binding"/>
    <property type="evidence" value="ECO:0007669"/>
    <property type="project" value="InterPro"/>
</dbReference>
<proteinExistence type="predicted"/>
<organism evidence="2 3">
    <name type="scientific">Galerina marginata (strain CBS 339.88)</name>
    <dbReference type="NCBI Taxonomy" id="685588"/>
    <lineage>
        <taxon>Eukaryota</taxon>
        <taxon>Fungi</taxon>
        <taxon>Dikarya</taxon>
        <taxon>Basidiomycota</taxon>
        <taxon>Agaricomycotina</taxon>
        <taxon>Agaricomycetes</taxon>
        <taxon>Agaricomycetidae</taxon>
        <taxon>Agaricales</taxon>
        <taxon>Agaricineae</taxon>
        <taxon>Strophariaceae</taxon>
        <taxon>Galerina</taxon>
    </lineage>
</organism>
<dbReference type="InterPro" id="IPR045247">
    <property type="entry name" value="Oye-like"/>
</dbReference>